<evidence type="ECO:0000313" key="4">
    <source>
        <dbReference type="Proteomes" id="UP000461010"/>
    </source>
</evidence>
<reference evidence="4 5" key="1">
    <citation type="submission" date="2019-10" db="EMBL/GenBank/DDBJ databases">
        <title>Poseidonibacter ostreae sp. nov., isolated from the gut of the Ostrea denselamellosa.</title>
        <authorList>
            <person name="Choi A."/>
        </authorList>
    </citation>
    <scope>NUCLEOTIDE SEQUENCE [LARGE SCALE GENOMIC DNA]</scope>
    <source>
        <strain evidence="2 5">SJOD-M-33</strain>
        <strain evidence="3 4">SJOD-M-5</strain>
    </source>
</reference>
<feature type="domain" description="Bacteriophage CI repressor N-terminal" evidence="1">
    <location>
        <begin position="15"/>
        <end position="68"/>
    </location>
</feature>
<dbReference type="GO" id="GO:0045892">
    <property type="term" value="P:negative regulation of DNA-templated transcription"/>
    <property type="evidence" value="ECO:0007669"/>
    <property type="project" value="InterPro"/>
</dbReference>
<dbReference type="Gene3D" id="1.10.260.40">
    <property type="entry name" value="lambda repressor-like DNA-binding domains"/>
    <property type="match status" value="1"/>
</dbReference>
<dbReference type="EMBL" id="WFKK01000047">
    <property type="protein sequence ID" value="KAB7886079.1"/>
    <property type="molecule type" value="Genomic_DNA"/>
</dbReference>
<accession>A0A6L4WQC4</accession>
<evidence type="ECO:0000259" key="1">
    <source>
        <dbReference type="Pfam" id="PF07022"/>
    </source>
</evidence>
<comment type="caution">
    <text evidence="2">The sequence shown here is derived from an EMBL/GenBank/DDBJ whole genome shotgun (WGS) entry which is preliminary data.</text>
</comment>
<dbReference type="InterPro" id="IPR010744">
    <property type="entry name" value="Phage_CI_N"/>
</dbReference>
<gene>
    <name evidence="3" type="ORF">GBG18_10625</name>
    <name evidence="2" type="ORF">GBG19_13020</name>
</gene>
<organism evidence="2 5">
    <name type="scientific">Poseidonibacter ostreae</name>
    <dbReference type="NCBI Taxonomy" id="2654171"/>
    <lineage>
        <taxon>Bacteria</taxon>
        <taxon>Pseudomonadati</taxon>
        <taxon>Campylobacterota</taxon>
        <taxon>Epsilonproteobacteria</taxon>
        <taxon>Campylobacterales</taxon>
        <taxon>Arcobacteraceae</taxon>
        <taxon>Poseidonibacter</taxon>
    </lineage>
</organism>
<dbReference type="InterPro" id="IPR010982">
    <property type="entry name" value="Lambda_DNA-bd_dom_sf"/>
</dbReference>
<dbReference type="RefSeq" id="WP_152190941.1">
    <property type="nucleotide sequence ID" value="NZ_WFKI01000025.1"/>
</dbReference>
<name>A0A6L4WQC4_9BACT</name>
<protein>
    <recommendedName>
        <fullName evidence="1">Bacteriophage CI repressor N-terminal domain-containing protein</fullName>
    </recommendedName>
</protein>
<dbReference type="AlphaFoldDB" id="A0A6L4WQC4"/>
<dbReference type="Proteomes" id="UP000461010">
    <property type="component" value="Unassembled WGS sequence"/>
</dbReference>
<evidence type="ECO:0000313" key="5">
    <source>
        <dbReference type="Proteomes" id="UP000472839"/>
    </source>
</evidence>
<proteinExistence type="predicted"/>
<dbReference type="Proteomes" id="UP000472839">
    <property type="component" value="Unassembled WGS sequence"/>
</dbReference>
<evidence type="ECO:0000313" key="3">
    <source>
        <dbReference type="EMBL" id="KAB7889600.1"/>
    </source>
</evidence>
<evidence type="ECO:0000313" key="2">
    <source>
        <dbReference type="EMBL" id="KAB7886079.1"/>
    </source>
</evidence>
<dbReference type="EMBL" id="WFKJ01000033">
    <property type="protein sequence ID" value="KAB7889600.1"/>
    <property type="molecule type" value="Genomic_DNA"/>
</dbReference>
<sequence>MDEITVDKKQTDVWTNKLKDILNVSSSKDVADELNISASQFSQMKNNGKFPYEKLINLMIKKKLSLDDFFDLKNSIDKEGIVPYYKNTDKYILLDGIENSKDKLRAIKQNNKFIVFDTSITEYQNDGFYAFTQNDFIIVRYFKCNIDDEDVSKVNLELSAIDNRDDKKIIDSKNLGKINFIGRVVYIIDKEDL</sequence>
<dbReference type="GO" id="GO:0003677">
    <property type="term" value="F:DNA binding"/>
    <property type="evidence" value="ECO:0007669"/>
    <property type="project" value="InterPro"/>
</dbReference>
<keyword evidence="4" id="KW-1185">Reference proteome</keyword>
<dbReference type="Pfam" id="PF07022">
    <property type="entry name" value="Phage_CI_repr"/>
    <property type="match status" value="1"/>
</dbReference>